<dbReference type="InterPro" id="IPR002931">
    <property type="entry name" value="Transglutaminase-like"/>
</dbReference>
<feature type="compositionally biased region" description="Acidic residues" evidence="1">
    <location>
        <begin position="573"/>
        <end position="582"/>
    </location>
</feature>
<protein>
    <submittedName>
        <fullName evidence="4">Transglutaminase-like superfamily protein</fullName>
    </submittedName>
</protein>
<evidence type="ECO:0000313" key="4">
    <source>
        <dbReference type="EMBL" id="SDS40998.1"/>
    </source>
</evidence>
<feature type="transmembrane region" description="Helical" evidence="2">
    <location>
        <begin position="61"/>
        <end position="80"/>
    </location>
</feature>
<feature type="transmembrane region" description="Helical" evidence="2">
    <location>
        <begin position="617"/>
        <end position="638"/>
    </location>
</feature>
<keyword evidence="2" id="KW-0472">Membrane</keyword>
<feature type="region of interest" description="Disordered" evidence="1">
    <location>
        <begin position="1"/>
        <end position="27"/>
    </location>
</feature>
<keyword evidence="2" id="KW-1133">Transmembrane helix</keyword>
<accession>A0A1H1RZH4</accession>
<feature type="transmembrane region" description="Helical" evidence="2">
    <location>
        <begin position="197"/>
        <end position="214"/>
    </location>
</feature>
<sequence length="754" mass="77078">MSGVTEQRRSTGPAPAAPASDPAPRREPRLRARGAGVVETLALAALPVAWLWSAITVLGEAWLWPVAGAVGSMAVAAALVRQAGAPVFGSAAAAIVGFGWVTALTAPEEALLGVVPTPESFPVSMQVLSDGVLAIAWAPSTPIDARGAVLAAVVAAAVMIAAIVDLMAHALRLPAVAVAFAAVPLLLPIAFRIDVPWWHALPGVVATACVLAAPALDERLLARRGWLAPIALVGAAAVLAAAVPLIAPAPRDVDWDLPTLDEVFTPATPVLSTEIDLGDELRRPADRPVFTYSTADGQPMPTRLMTLPQAGESGFEAVTPQAGSPGALVEGAASVEATQMTVRMGAVQAESLPMPERALGARVPEGSSWDDANDALRLSADIDTQGLEYTASGTRSPPLVALPAAGASSGHDAERALPEAAAAIAARGAALVDDGMSATQRVLAVHGAMTSGLWNYSEELDLPGFGGSGGGDGWAALEGFLETRSGYCVHYASATAALLRGAGVPSRVVVGFLPGSEISGGWAVSTNEMHAWAEAWLDDFGWVRVETTPGAGTGAASPTGDVPTRSPEPQPTETEEPVESEEPSPSPTPSATATAPAPTASATPAPQVERGPAIDPALVRGILLALGIALLLALPALVRLAQRRLRLRRGAPGGWHELRATLADLGTRLPASATPGALQAAIAARAPDAAAAADRVRLAAERAVFDAGPREPGVVDDDVRSVRRSLAAASPPWRRAIAVILPPSLLGVVRRSED</sequence>
<reference evidence="5" key="1">
    <citation type="submission" date="2016-10" db="EMBL/GenBank/DDBJ databases">
        <authorList>
            <person name="Varghese N."/>
            <person name="Submissions S."/>
        </authorList>
    </citation>
    <scope>NUCLEOTIDE SEQUENCE [LARGE SCALE GENOMIC DNA]</scope>
    <source>
        <strain evidence="5">DSM 22965</strain>
    </source>
</reference>
<feature type="transmembrane region" description="Helical" evidence="2">
    <location>
        <begin position="35"/>
        <end position="55"/>
    </location>
</feature>
<name>A0A1H1RZH4_9MICO</name>
<dbReference type="Gene3D" id="3.10.620.30">
    <property type="match status" value="1"/>
</dbReference>
<evidence type="ECO:0000256" key="1">
    <source>
        <dbReference type="SAM" id="MobiDB-lite"/>
    </source>
</evidence>
<dbReference type="InterPro" id="IPR021878">
    <property type="entry name" value="TgpA_N"/>
</dbReference>
<evidence type="ECO:0000256" key="2">
    <source>
        <dbReference type="SAM" id="Phobius"/>
    </source>
</evidence>
<dbReference type="SMART" id="SM00460">
    <property type="entry name" value="TGc"/>
    <property type="match status" value="1"/>
</dbReference>
<feature type="transmembrane region" description="Helical" evidence="2">
    <location>
        <begin position="226"/>
        <end position="247"/>
    </location>
</feature>
<dbReference type="Proteomes" id="UP000199649">
    <property type="component" value="Chromosome I"/>
</dbReference>
<feature type="transmembrane region" description="Helical" evidence="2">
    <location>
        <begin position="87"/>
        <end position="106"/>
    </location>
</feature>
<feature type="transmembrane region" description="Helical" evidence="2">
    <location>
        <begin position="147"/>
        <end position="166"/>
    </location>
</feature>
<feature type="domain" description="Transglutaminase-like" evidence="3">
    <location>
        <begin position="480"/>
        <end position="549"/>
    </location>
</feature>
<dbReference type="Pfam" id="PF11992">
    <property type="entry name" value="TgpA_N"/>
    <property type="match status" value="1"/>
</dbReference>
<feature type="compositionally biased region" description="Low complexity" evidence="1">
    <location>
        <begin position="547"/>
        <end position="560"/>
    </location>
</feature>
<dbReference type="EMBL" id="LT629734">
    <property type="protein sequence ID" value="SDS40998.1"/>
    <property type="molecule type" value="Genomic_DNA"/>
</dbReference>
<feature type="transmembrane region" description="Helical" evidence="2">
    <location>
        <begin position="173"/>
        <end position="191"/>
    </location>
</feature>
<proteinExistence type="predicted"/>
<dbReference type="InterPro" id="IPR038765">
    <property type="entry name" value="Papain-like_cys_pep_sf"/>
</dbReference>
<feature type="region of interest" description="Disordered" evidence="1">
    <location>
        <begin position="547"/>
        <end position="609"/>
    </location>
</feature>
<evidence type="ECO:0000259" key="3">
    <source>
        <dbReference type="SMART" id="SM00460"/>
    </source>
</evidence>
<keyword evidence="5" id="KW-1185">Reference proteome</keyword>
<dbReference type="PANTHER" id="PTHR42736">
    <property type="entry name" value="PROTEIN-GLUTAMINE GAMMA-GLUTAMYLTRANSFERASE"/>
    <property type="match status" value="1"/>
</dbReference>
<dbReference type="STRING" id="684552.SAMN04489719_2256"/>
<dbReference type="Pfam" id="PF01841">
    <property type="entry name" value="Transglut_core"/>
    <property type="match status" value="1"/>
</dbReference>
<keyword evidence="2" id="KW-0812">Transmembrane</keyword>
<evidence type="ECO:0000313" key="5">
    <source>
        <dbReference type="Proteomes" id="UP000199649"/>
    </source>
</evidence>
<feature type="compositionally biased region" description="Low complexity" evidence="1">
    <location>
        <begin position="10"/>
        <end position="22"/>
    </location>
</feature>
<organism evidence="4 5">
    <name type="scientific">Agrococcus carbonis</name>
    <dbReference type="NCBI Taxonomy" id="684552"/>
    <lineage>
        <taxon>Bacteria</taxon>
        <taxon>Bacillati</taxon>
        <taxon>Actinomycetota</taxon>
        <taxon>Actinomycetes</taxon>
        <taxon>Micrococcales</taxon>
        <taxon>Microbacteriaceae</taxon>
        <taxon>Agrococcus</taxon>
    </lineage>
</organism>
<feature type="compositionally biased region" description="Low complexity" evidence="1">
    <location>
        <begin position="589"/>
        <end position="606"/>
    </location>
</feature>
<gene>
    <name evidence="4" type="ORF">SAMN04489719_2256</name>
</gene>
<dbReference type="SUPFAM" id="SSF54001">
    <property type="entry name" value="Cysteine proteinases"/>
    <property type="match status" value="1"/>
</dbReference>
<dbReference type="InterPro" id="IPR052901">
    <property type="entry name" value="Bact_TGase-like"/>
</dbReference>
<dbReference type="AlphaFoldDB" id="A0A1H1RZH4"/>
<dbReference type="PANTHER" id="PTHR42736:SF1">
    <property type="entry name" value="PROTEIN-GLUTAMINE GAMMA-GLUTAMYLTRANSFERASE"/>
    <property type="match status" value="1"/>
</dbReference>